<reference evidence="1 2" key="1">
    <citation type="submission" date="2019-03" db="EMBL/GenBank/DDBJ databases">
        <title>Complete Genome Sequence of Paraburkholderia dipogonis ICMP 19430T, a Nitrogen-fixing Symbiont of the South African Invasive Legume Dipogon lignosus in New Zealand.</title>
        <authorList>
            <person name="De Meyer S.E."/>
        </authorList>
    </citation>
    <scope>NUCLEOTIDE SEQUENCE [LARGE SCALE GENOMIC DNA]</scope>
    <source>
        <strain evidence="1 2">ICMP 19430</strain>
    </source>
</reference>
<organism evidence="1 2">
    <name type="scientific">Paraburkholderia dipogonis</name>
    <dbReference type="NCBI Taxonomy" id="1211383"/>
    <lineage>
        <taxon>Bacteria</taxon>
        <taxon>Pseudomonadati</taxon>
        <taxon>Pseudomonadota</taxon>
        <taxon>Betaproteobacteria</taxon>
        <taxon>Burkholderiales</taxon>
        <taxon>Burkholderiaceae</taxon>
        <taxon>Paraburkholderia</taxon>
    </lineage>
</organism>
<name>A0A4Y8MKA4_9BURK</name>
<dbReference type="EMBL" id="SNVI01000005">
    <property type="protein sequence ID" value="TFE37859.1"/>
    <property type="molecule type" value="Genomic_DNA"/>
</dbReference>
<proteinExistence type="predicted"/>
<gene>
    <name evidence="1" type="ORF">E2553_41565</name>
</gene>
<evidence type="ECO:0000313" key="1">
    <source>
        <dbReference type="EMBL" id="TFE37859.1"/>
    </source>
</evidence>
<sequence length="111" mass="12552">MPKTIYCWRCNIDVPMLTEDEWQLVNPEAMLEQIKQYRKETGASLAEAYRSNTDLHALVTYERITGFRETNANALMHHRLKLYGPACTACGKPLRTPIASFCAVCGAKRAS</sequence>
<evidence type="ECO:0000313" key="2">
    <source>
        <dbReference type="Proteomes" id="UP000297385"/>
    </source>
</evidence>
<accession>A0A4Y8MKA4</accession>
<dbReference type="AlphaFoldDB" id="A0A4Y8MKA4"/>
<comment type="caution">
    <text evidence="1">The sequence shown here is derived from an EMBL/GenBank/DDBJ whole genome shotgun (WGS) entry which is preliminary data.</text>
</comment>
<dbReference type="GeneID" id="97310689"/>
<dbReference type="RefSeq" id="WP_134466376.1">
    <property type="nucleotide sequence ID" value="NZ_JBHMFL010000148.1"/>
</dbReference>
<dbReference type="Proteomes" id="UP000297385">
    <property type="component" value="Unassembled WGS sequence"/>
</dbReference>
<protein>
    <submittedName>
        <fullName evidence="1">Uncharacterized protein</fullName>
    </submittedName>
</protein>